<keyword evidence="5 7" id="KW-0408">Iron</keyword>
<dbReference type="GO" id="GO:0016705">
    <property type="term" value="F:oxidoreductase activity, acting on paired donors, with incorporation or reduction of molecular oxygen"/>
    <property type="evidence" value="ECO:0007669"/>
    <property type="project" value="InterPro"/>
</dbReference>
<comment type="caution">
    <text evidence="8">The sequence shown here is derived from an EMBL/GenBank/DDBJ whole genome shotgun (WGS) entry which is preliminary data.</text>
</comment>
<dbReference type="InterPro" id="IPR036396">
    <property type="entry name" value="Cyt_P450_sf"/>
</dbReference>
<dbReference type="PANTHER" id="PTHR46696">
    <property type="entry name" value="P450, PUTATIVE (EUROFUNG)-RELATED"/>
    <property type="match status" value="1"/>
</dbReference>
<evidence type="ECO:0000256" key="3">
    <source>
        <dbReference type="ARBA" id="ARBA00022723"/>
    </source>
</evidence>
<dbReference type="PRINTS" id="PR00359">
    <property type="entry name" value="BP450"/>
</dbReference>
<dbReference type="Pfam" id="PF00067">
    <property type="entry name" value="p450"/>
    <property type="match status" value="1"/>
</dbReference>
<dbReference type="InterPro" id="IPR002397">
    <property type="entry name" value="Cyt_P450_B"/>
</dbReference>
<organism evidence="8 9">
    <name type="scientific">Streptomyces boncukensis</name>
    <dbReference type="NCBI Taxonomy" id="2711219"/>
    <lineage>
        <taxon>Bacteria</taxon>
        <taxon>Bacillati</taxon>
        <taxon>Actinomycetota</taxon>
        <taxon>Actinomycetes</taxon>
        <taxon>Kitasatosporales</taxon>
        <taxon>Streptomycetaceae</taxon>
        <taxon>Streptomyces</taxon>
    </lineage>
</organism>
<dbReference type="PANTHER" id="PTHR46696:SF1">
    <property type="entry name" value="CYTOCHROME P450 YJIB-RELATED"/>
    <property type="match status" value="1"/>
</dbReference>
<dbReference type="Gene3D" id="1.10.630.10">
    <property type="entry name" value="Cytochrome P450"/>
    <property type="match status" value="1"/>
</dbReference>
<reference evidence="8 9" key="1">
    <citation type="submission" date="2020-02" db="EMBL/GenBank/DDBJ databases">
        <title>Whole-genome analyses of novel actinobacteria.</title>
        <authorList>
            <person name="Sahin N."/>
            <person name="Tatar D."/>
        </authorList>
    </citation>
    <scope>NUCLEOTIDE SEQUENCE [LARGE SCALE GENOMIC DNA]</scope>
    <source>
        <strain evidence="8 9">SB3404</strain>
    </source>
</reference>
<keyword evidence="9" id="KW-1185">Reference proteome</keyword>
<dbReference type="AlphaFoldDB" id="A0A6G4X607"/>
<evidence type="ECO:0000256" key="4">
    <source>
        <dbReference type="ARBA" id="ARBA00023002"/>
    </source>
</evidence>
<evidence type="ECO:0000256" key="1">
    <source>
        <dbReference type="ARBA" id="ARBA00010617"/>
    </source>
</evidence>
<comment type="similarity">
    <text evidence="1 7">Belongs to the cytochrome P450 family.</text>
</comment>
<keyword evidence="4 7" id="KW-0560">Oxidoreductase</keyword>
<evidence type="ECO:0000256" key="2">
    <source>
        <dbReference type="ARBA" id="ARBA00022617"/>
    </source>
</evidence>
<protein>
    <submittedName>
        <fullName evidence="8">Cytochrome P450</fullName>
    </submittedName>
</protein>
<dbReference type="InterPro" id="IPR017972">
    <property type="entry name" value="Cyt_P450_CS"/>
</dbReference>
<keyword evidence="2 7" id="KW-0349">Heme</keyword>
<sequence>MRETEPVHRSPLGFWTLARYADVETFLRAPQSSSATPDDPMFVAMRGGREAPAMRSMRRWMSAKSGEEHRRLRGLVARALTPNAVERLRPEIHRIVTSLIDDMGDGEIELISQFATPVPIAVICGLLGIPIEDAWQCLEWTNAIANIIDPLITPQMRIAMNRAEPQFSAYIQEQMELRRKHPRDDVLTMLMQKDAGGDRLSDEDVIAQVLLLFNAGHETTLNVIGNALHALLTHPDQLRTLREHPELIEPSFEELVRFNAPVQIISRQLTGDLAIDGTVIPAGSPVLGIAGAAHRDPARFEDPDRLDVRRTGVRSLAFGSGPHACIAAMLGKTEVSIALTELLRRYETIELATDAPQWHTRFSFVLGLTELPLRVTFRR</sequence>
<evidence type="ECO:0000313" key="8">
    <source>
        <dbReference type="EMBL" id="NGO72300.1"/>
    </source>
</evidence>
<proteinExistence type="inferred from homology"/>
<dbReference type="RefSeq" id="WP_165301991.1">
    <property type="nucleotide sequence ID" value="NZ_JAAKZZ010000433.1"/>
</dbReference>
<dbReference type="CDD" id="cd20625">
    <property type="entry name" value="CYP164-like"/>
    <property type="match status" value="1"/>
</dbReference>
<evidence type="ECO:0000256" key="6">
    <source>
        <dbReference type="ARBA" id="ARBA00023033"/>
    </source>
</evidence>
<dbReference type="Proteomes" id="UP000477722">
    <property type="component" value="Unassembled WGS sequence"/>
</dbReference>
<name>A0A6G4X607_9ACTN</name>
<accession>A0A6G4X607</accession>
<dbReference type="GO" id="GO:0004497">
    <property type="term" value="F:monooxygenase activity"/>
    <property type="evidence" value="ECO:0007669"/>
    <property type="project" value="UniProtKB-KW"/>
</dbReference>
<dbReference type="EMBL" id="JAAKZZ010000433">
    <property type="protein sequence ID" value="NGO72300.1"/>
    <property type="molecule type" value="Genomic_DNA"/>
</dbReference>
<evidence type="ECO:0000256" key="7">
    <source>
        <dbReference type="RuleBase" id="RU000461"/>
    </source>
</evidence>
<dbReference type="InterPro" id="IPR001128">
    <property type="entry name" value="Cyt_P450"/>
</dbReference>
<dbReference type="GO" id="GO:0020037">
    <property type="term" value="F:heme binding"/>
    <property type="evidence" value="ECO:0007669"/>
    <property type="project" value="InterPro"/>
</dbReference>
<dbReference type="FunFam" id="1.10.630.10:FF:000018">
    <property type="entry name" value="Cytochrome P450 monooxygenase"/>
    <property type="match status" value="1"/>
</dbReference>
<dbReference type="GO" id="GO:0005506">
    <property type="term" value="F:iron ion binding"/>
    <property type="evidence" value="ECO:0007669"/>
    <property type="project" value="InterPro"/>
</dbReference>
<dbReference type="SUPFAM" id="SSF48264">
    <property type="entry name" value="Cytochrome P450"/>
    <property type="match status" value="1"/>
</dbReference>
<evidence type="ECO:0000313" key="9">
    <source>
        <dbReference type="Proteomes" id="UP000477722"/>
    </source>
</evidence>
<gene>
    <name evidence="8" type="ORF">G5C65_28905</name>
</gene>
<dbReference type="PROSITE" id="PS00086">
    <property type="entry name" value="CYTOCHROME_P450"/>
    <property type="match status" value="1"/>
</dbReference>
<keyword evidence="3 7" id="KW-0479">Metal-binding</keyword>
<keyword evidence="6 7" id="KW-0503">Monooxygenase</keyword>
<evidence type="ECO:0000256" key="5">
    <source>
        <dbReference type="ARBA" id="ARBA00023004"/>
    </source>
</evidence>